<evidence type="ECO:0000256" key="7">
    <source>
        <dbReference type="PROSITE-ProRule" id="PRU01373"/>
    </source>
</evidence>
<reference evidence="9" key="1">
    <citation type="journal article" date="2019" name="PLoS Negl. Trop. Dis.">
        <title>Revisiting the worldwide diversity of Leptospira species in the environment.</title>
        <authorList>
            <person name="Vincent A.T."/>
            <person name="Schiettekatte O."/>
            <person name="Bourhy P."/>
            <person name="Veyrier F.J."/>
            <person name="Picardeau M."/>
        </authorList>
    </citation>
    <scope>NUCLEOTIDE SEQUENCE [LARGE SCALE GENOMIC DNA]</scope>
    <source>
        <strain evidence="9">201800287</strain>
    </source>
</reference>
<organism evidence="9 10">
    <name type="scientific">Leptospira noumeaensis</name>
    <dbReference type="NCBI Taxonomy" id="2484964"/>
    <lineage>
        <taxon>Bacteria</taxon>
        <taxon>Pseudomonadati</taxon>
        <taxon>Spirochaetota</taxon>
        <taxon>Spirochaetia</taxon>
        <taxon>Leptospirales</taxon>
        <taxon>Leptospiraceae</taxon>
        <taxon>Leptospira</taxon>
    </lineage>
</organism>
<evidence type="ECO:0000256" key="2">
    <source>
        <dbReference type="ARBA" id="ARBA00005992"/>
    </source>
</evidence>
<dbReference type="GO" id="GO:0008360">
    <property type="term" value="P:regulation of cell shape"/>
    <property type="evidence" value="ECO:0007669"/>
    <property type="project" value="UniProtKB-UniRule"/>
</dbReference>
<gene>
    <name evidence="9" type="ORF">EHQ24_10730</name>
</gene>
<comment type="pathway">
    <text evidence="1 7">Cell wall biogenesis; peptidoglycan biosynthesis.</text>
</comment>
<dbReference type="GO" id="GO:0009252">
    <property type="term" value="P:peptidoglycan biosynthetic process"/>
    <property type="evidence" value="ECO:0007669"/>
    <property type="project" value="UniProtKB-UniPathway"/>
</dbReference>
<evidence type="ECO:0000313" key="10">
    <source>
        <dbReference type="Proteomes" id="UP000298009"/>
    </source>
</evidence>
<dbReference type="Proteomes" id="UP000298009">
    <property type="component" value="Unassembled WGS sequence"/>
</dbReference>
<evidence type="ECO:0000256" key="6">
    <source>
        <dbReference type="ARBA" id="ARBA00023316"/>
    </source>
</evidence>
<evidence type="ECO:0000256" key="3">
    <source>
        <dbReference type="ARBA" id="ARBA00022679"/>
    </source>
</evidence>
<name>A0A4R9I8T8_9LEPT</name>
<evidence type="ECO:0000256" key="5">
    <source>
        <dbReference type="ARBA" id="ARBA00022984"/>
    </source>
</evidence>
<dbReference type="PANTHER" id="PTHR36699:SF1">
    <property type="entry name" value="L,D-TRANSPEPTIDASE YAFK-RELATED"/>
    <property type="match status" value="1"/>
</dbReference>
<dbReference type="GO" id="GO:0016740">
    <property type="term" value="F:transferase activity"/>
    <property type="evidence" value="ECO:0007669"/>
    <property type="project" value="UniProtKB-KW"/>
</dbReference>
<dbReference type="InterPro" id="IPR038063">
    <property type="entry name" value="Transpep_catalytic_dom"/>
</dbReference>
<accession>A0A4R9I8T8</accession>
<feature type="active site" description="Nucleophile" evidence="7">
    <location>
        <position position="130"/>
    </location>
</feature>
<protein>
    <submittedName>
        <fullName evidence="9">Peptidase</fullName>
    </submittedName>
</protein>
<dbReference type="PROSITE" id="PS52029">
    <property type="entry name" value="LD_TPASE"/>
    <property type="match status" value="1"/>
</dbReference>
<feature type="active site" description="Proton donor/acceptor" evidence="7">
    <location>
        <position position="108"/>
    </location>
</feature>
<evidence type="ECO:0000256" key="4">
    <source>
        <dbReference type="ARBA" id="ARBA00022960"/>
    </source>
</evidence>
<dbReference type="InterPro" id="IPR005490">
    <property type="entry name" value="LD_TPept_cat_dom"/>
</dbReference>
<keyword evidence="5 7" id="KW-0573">Peptidoglycan synthesis</keyword>
<dbReference type="GO" id="GO:0004180">
    <property type="term" value="F:carboxypeptidase activity"/>
    <property type="evidence" value="ECO:0007669"/>
    <property type="project" value="UniProtKB-ARBA"/>
</dbReference>
<dbReference type="AlphaFoldDB" id="A0A4R9I8T8"/>
<dbReference type="Gene3D" id="2.40.440.10">
    <property type="entry name" value="L,D-transpeptidase catalytic domain-like"/>
    <property type="match status" value="1"/>
</dbReference>
<keyword evidence="3" id="KW-0808">Transferase</keyword>
<dbReference type="UniPathway" id="UPA00219"/>
<evidence type="ECO:0000259" key="8">
    <source>
        <dbReference type="PROSITE" id="PS52029"/>
    </source>
</evidence>
<feature type="domain" description="L,D-TPase catalytic" evidence="8">
    <location>
        <begin position="18"/>
        <end position="154"/>
    </location>
</feature>
<keyword evidence="4 7" id="KW-0133">Cell shape</keyword>
<evidence type="ECO:0000313" key="9">
    <source>
        <dbReference type="EMBL" id="TGK82625.1"/>
    </source>
</evidence>
<proteinExistence type="inferred from homology"/>
<dbReference type="GO" id="GO:0071555">
    <property type="term" value="P:cell wall organization"/>
    <property type="evidence" value="ECO:0007669"/>
    <property type="project" value="UniProtKB-UniRule"/>
</dbReference>
<comment type="caution">
    <text evidence="9">The sequence shown here is derived from an EMBL/GenBank/DDBJ whole genome shotgun (WGS) entry which is preliminary data.</text>
</comment>
<dbReference type="Pfam" id="PF03734">
    <property type="entry name" value="YkuD"/>
    <property type="match status" value="1"/>
</dbReference>
<dbReference type="SUPFAM" id="SSF141523">
    <property type="entry name" value="L,D-transpeptidase catalytic domain-like"/>
    <property type="match status" value="1"/>
</dbReference>
<dbReference type="EMBL" id="RQFK01000026">
    <property type="protein sequence ID" value="TGK82625.1"/>
    <property type="molecule type" value="Genomic_DNA"/>
</dbReference>
<dbReference type="CDD" id="cd16913">
    <property type="entry name" value="YkuD_like"/>
    <property type="match status" value="1"/>
</dbReference>
<dbReference type="OrthoDB" id="9809748at2"/>
<keyword evidence="6 7" id="KW-0961">Cell wall biogenesis/degradation</keyword>
<keyword evidence="10" id="KW-1185">Reference proteome</keyword>
<sequence length="155" mass="18028">MLFIYILIVTNLYSESKPTIYVYKSEKILKVLQDGKTILQIPISLGFEPKGQKLEEGDGKTPEGIYTIDYRINEWEYYKALHISYPNRNQVEAAKKLNKNPGSGILIHGMKYYWNWFGHLHSYLNWTHGCIAVNNEEMDMLFKIIPNGSKIIIEP</sequence>
<dbReference type="PANTHER" id="PTHR36699">
    <property type="entry name" value="LD-TRANSPEPTIDASE"/>
    <property type="match status" value="1"/>
</dbReference>
<evidence type="ECO:0000256" key="1">
    <source>
        <dbReference type="ARBA" id="ARBA00004752"/>
    </source>
</evidence>
<comment type="similarity">
    <text evidence="2">Belongs to the YkuD family.</text>
</comment>